<comment type="caution">
    <text evidence="6">The sequence shown here is derived from an EMBL/GenBank/DDBJ whole genome shotgun (WGS) entry which is preliminary data.</text>
</comment>
<dbReference type="PANTHER" id="PTHR47160:SF10">
    <property type="entry name" value="MULE TRANSPOSASE DOMAIN-CONTAINING PROTEIN"/>
    <property type="match status" value="1"/>
</dbReference>
<name>A0AAV0WEK1_9HEMI</name>
<dbReference type="InterPro" id="IPR007588">
    <property type="entry name" value="Znf_FLYWCH"/>
</dbReference>
<evidence type="ECO:0000259" key="5">
    <source>
        <dbReference type="Pfam" id="PF10551"/>
    </source>
</evidence>
<dbReference type="Pfam" id="PF04500">
    <property type="entry name" value="FLYWCH"/>
    <property type="match status" value="1"/>
</dbReference>
<dbReference type="Gene3D" id="2.20.25.240">
    <property type="match status" value="1"/>
</dbReference>
<protein>
    <recommendedName>
        <fullName evidence="8">MULE transposase domain-containing protein</fullName>
    </recommendedName>
</protein>
<dbReference type="PANTHER" id="PTHR47160">
    <property type="entry name" value="PUTATIVE-RELATED"/>
    <property type="match status" value="1"/>
</dbReference>
<keyword evidence="1" id="KW-0479">Metal-binding</keyword>
<feature type="domain" description="MULE transposase" evidence="5">
    <location>
        <begin position="186"/>
        <end position="278"/>
    </location>
</feature>
<evidence type="ECO:0008006" key="8">
    <source>
        <dbReference type="Google" id="ProtNLM"/>
    </source>
</evidence>
<keyword evidence="3" id="KW-0862">Zinc</keyword>
<gene>
    <name evidence="6" type="ORF">MEUPH1_LOCUS10159</name>
</gene>
<dbReference type="AlphaFoldDB" id="A0AAV0WEK1"/>
<dbReference type="InterPro" id="IPR018289">
    <property type="entry name" value="MULE_transposase_dom"/>
</dbReference>
<evidence type="ECO:0000313" key="7">
    <source>
        <dbReference type="Proteomes" id="UP001160148"/>
    </source>
</evidence>
<evidence type="ECO:0000256" key="2">
    <source>
        <dbReference type="ARBA" id="ARBA00022771"/>
    </source>
</evidence>
<accession>A0AAV0WEK1</accession>
<keyword evidence="7" id="KW-1185">Reference proteome</keyword>
<evidence type="ECO:0000259" key="4">
    <source>
        <dbReference type="Pfam" id="PF04500"/>
    </source>
</evidence>
<evidence type="ECO:0000256" key="1">
    <source>
        <dbReference type="ARBA" id="ARBA00022723"/>
    </source>
</evidence>
<dbReference type="Pfam" id="PF10551">
    <property type="entry name" value="MULE"/>
    <property type="match status" value="1"/>
</dbReference>
<dbReference type="EMBL" id="CARXXK010000002">
    <property type="protein sequence ID" value="CAI6354117.1"/>
    <property type="molecule type" value="Genomic_DNA"/>
</dbReference>
<organism evidence="6 7">
    <name type="scientific">Macrosiphum euphorbiae</name>
    <name type="common">potato aphid</name>
    <dbReference type="NCBI Taxonomy" id="13131"/>
    <lineage>
        <taxon>Eukaryota</taxon>
        <taxon>Metazoa</taxon>
        <taxon>Ecdysozoa</taxon>
        <taxon>Arthropoda</taxon>
        <taxon>Hexapoda</taxon>
        <taxon>Insecta</taxon>
        <taxon>Pterygota</taxon>
        <taxon>Neoptera</taxon>
        <taxon>Paraneoptera</taxon>
        <taxon>Hemiptera</taxon>
        <taxon>Sternorrhyncha</taxon>
        <taxon>Aphidomorpha</taxon>
        <taxon>Aphidoidea</taxon>
        <taxon>Aphididae</taxon>
        <taxon>Macrosiphini</taxon>
        <taxon>Macrosiphum</taxon>
    </lineage>
</organism>
<proteinExistence type="predicted"/>
<evidence type="ECO:0000313" key="6">
    <source>
        <dbReference type="EMBL" id="CAI6354117.1"/>
    </source>
</evidence>
<keyword evidence="2" id="KW-0863">Zinc-finger</keyword>
<feature type="domain" description="FLYWCH-type" evidence="4">
    <location>
        <begin position="5"/>
        <end position="66"/>
    </location>
</feature>
<sequence>MSLKYVKSERGSNILVDDGFMYHFEKNGVQKKIWRCVRFKNKCRGRVHVIGDIDNEKISKKIDHNHVPDITQIEVKTAINEMKINAKCTSNSTHSVIGTLASQVSASVAGQLPNVPALKRTVQRVRQSHFGAPINPQNFNFEIPDQFTKTTNGEQFLQFDNKSETNRILLFCTKRNLELMVNCDNWFCDGTFSCAPQIFQQLYTIHAVYYSNVIPSVYILLPDKKENTYKLMFQALKSLISNLSPLNIMMDFEKGAMNAVKFEFPNASINGCFFHLSQCVWRHVQETGLQKKYRENSDFALYIRMLPALAYVPTNKVVDAFEKLLDTDFYIQNEEVLMPLIDYFEGNWIGRLHRSKKRREPNFPINIWNCYDLVSADLPRTNNSVEGWHNCFSAMLNSSSHPTIWKFINALQKEEQVNRMKIEQYIAGMEPPSKKIYKDRSAKIKKNCLDYDNRTIEDYLRGIAHNFQLQI</sequence>
<dbReference type="Proteomes" id="UP001160148">
    <property type="component" value="Unassembled WGS sequence"/>
</dbReference>
<reference evidence="6 7" key="1">
    <citation type="submission" date="2023-01" db="EMBL/GenBank/DDBJ databases">
        <authorList>
            <person name="Whitehead M."/>
        </authorList>
    </citation>
    <scope>NUCLEOTIDE SEQUENCE [LARGE SCALE GENOMIC DNA]</scope>
</reference>
<dbReference type="GO" id="GO:0008270">
    <property type="term" value="F:zinc ion binding"/>
    <property type="evidence" value="ECO:0007669"/>
    <property type="project" value="UniProtKB-KW"/>
</dbReference>
<evidence type="ECO:0000256" key="3">
    <source>
        <dbReference type="ARBA" id="ARBA00022833"/>
    </source>
</evidence>